<reference evidence="1 2" key="1">
    <citation type="submission" date="2021-06" db="EMBL/GenBank/DDBJ databases">
        <title>Faecalicatena sp. nov. isolated from porcine feces.</title>
        <authorList>
            <person name="Oh B.S."/>
            <person name="Lee J.H."/>
        </authorList>
    </citation>
    <scope>NUCLEOTIDE SEQUENCE [LARGE SCALE GENOMIC DNA]</scope>
    <source>
        <strain evidence="1 2">AGMB00832</strain>
    </source>
</reference>
<dbReference type="RefSeq" id="WP_216244357.1">
    <property type="nucleotide sequence ID" value="NZ_JABACJ020000022.1"/>
</dbReference>
<comment type="caution">
    <text evidence="1">The sequence shown here is derived from an EMBL/GenBank/DDBJ whole genome shotgun (WGS) entry which is preliminary data.</text>
</comment>
<sequence length="120" mass="13909">MFDSKEQLRTLKQIFVEEFEAKEDGLRGGGYSTLFEVTSIDGVEIPSDLKVVVNFDDGIKPVWSSVDNMHRVDENFKGNLNAFVLRKKKVLRRVHITLNQKTYKKRWDMCSLRGILESVE</sequence>
<name>A0ABS6D8E8_9FIRM</name>
<gene>
    <name evidence="1" type="ORF">HGO97_018195</name>
</gene>
<accession>A0ABS6D8E8</accession>
<evidence type="ECO:0000313" key="2">
    <source>
        <dbReference type="Proteomes" id="UP000723714"/>
    </source>
</evidence>
<dbReference type="Proteomes" id="UP000723714">
    <property type="component" value="Unassembled WGS sequence"/>
</dbReference>
<evidence type="ECO:0000313" key="1">
    <source>
        <dbReference type="EMBL" id="MBU3877739.1"/>
    </source>
</evidence>
<proteinExistence type="predicted"/>
<protein>
    <submittedName>
        <fullName evidence="1">Uncharacterized protein</fullName>
    </submittedName>
</protein>
<keyword evidence="2" id="KW-1185">Reference proteome</keyword>
<dbReference type="EMBL" id="JABACJ020000022">
    <property type="protein sequence ID" value="MBU3877739.1"/>
    <property type="molecule type" value="Genomic_DNA"/>
</dbReference>
<organism evidence="1 2">
    <name type="scientific">Faecalicatena faecalis</name>
    <dbReference type="NCBI Taxonomy" id="2726362"/>
    <lineage>
        <taxon>Bacteria</taxon>
        <taxon>Bacillati</taxon>
        <taxon>Bacillota</taxon>
        <taxon>Clostridia</taxon>
        <taxon>Lachnospirales</taxon>
        <taxon>Lachnospiraceae</taxon>
        <taxon>Faecalicatena</taxon>
    </lineage>
</organism>